<feature type="compositionally biased region" description="Low complexity" evidence="1">
    <location>
        <begin position="272"/>
        <end position="293"/>
    </location>
</feature>
<evidence type="ECO:0000256" key="1">
    <source>
        <dbReference type="SAM" id="MobiDB-lite"/>
    </source>
</evidence>
<evidence type="ECO:0000313" key="2">
    <source>
        <dbReference type="EMBL" id="OXA55412.1"/>
    </source>
</evidence>
<dbReference type="EMBL" id="LNIX01000004">
    <property type="protein sequence ID" value="OXA55412.1"/>
    <property type="molecule type" value="Genomic_DNA"/>
</dbReference>
<accession>A0A226ECU7</accession>
<gene>
    <name evidence="2" type="ORF">Fcan01_08962</name>
</gene>
<evidence type="ECO:0000313" key="3">
    <source>
        <dbReference type="Proteomes" id="UP000198287"/>
    </source>
</evidence>
<comment type="caution">
    <text evidence="2">The sequence shown here is derived from an EMBL/GenBank/DDBJ whole genome shotgun (WGS) entry which is preliminary data.</text>
</comment>
<sequence>MAQNVDETTEEMSERIKKNEKALKALEDVPSILGELVKKVGIQPGVNQHAPGEWSLGLSDDEDGDHIDIDDDANKMIETDKNSTDELEELLKDIEKKVEYGASVVSNVGIGFLKTVSRPLTKESKTSLKEKIKIPEFLVPKVNPEIWKLLPSMAKIQDIKQQQMQEVLSLSLAALTSIANTVATNKDKVPKEVVSSVIKQSLDNANILGDQFQAINSQRRWNMKRHLNPEYAGICSGQFSSSEWLFGSDLAESLKSSKATTSLMRNTMPRNQRFQSYSRPRPQQQQTFSQSPSLNWRGPLYQQSRGSGNYQQMFQRQSQGQFRMLNPANHQFQQRHRKF</sequence>
<name>A0A226ECU7_FOLCA</name>
<reference evidence="2 3" key="1">
    <citation type="submission" date="2015-12" db="EMBL/GenBank/DDBJ databases">
        <title>The genome of Folsomia candida.</title>
        <authorList>
            <person name="Faddeeva A."/>
            <person name="Derks M.F."/>
            <person name="Anvar Y."/>
            <person name="Smit S."/>
            <person name="Van Straalen N."/>
            <person name="Roelofs D."/>
        </authorList>
    </citation>
    <scope>NUCLEOTIDE SEQUENCE [LARGE SCALE GENOMIC DNA]</scope>
    <source>
        <strain evidence="2 3">VU population</strain>
        <tissue evidence="2">Whole body</tissue>
    </source>
</reference>
<proteinExistence type="predicted"/>
<protein>
    <submittedName>
        <fullName evidence="2">Uncharacterized protein</fullName>
    </submittedName>
</protein>
<dbReference type="PANTHER" id="PTHR34239">
    <property type="entry name" value="APPLE DOMAIN-CONTAINING PROTEIN"/>
    <property type="match status" value="1"/>
</dbReference>
<organism evidence="2 3">
    <name type="scientific">Folsomia candida</name>
    <name type="common">Springtail</name>
    <dbReference type="NCBI Taxonomy" id="158441"/>
    <lineage>
        <taxon>Eukaryota</taxon>
        <taxon>Metazoa</taxon>
        <taxon>Ecdysozoa</taxon>
        <taxon>Arthropoda</taxon>
        <taxon>Hexapoda</taxon>
        <taxon>Collembola</taxon>
        <taxon>Entomobryomorpha</taxon>
        <taxon>Isotomoidea</taxon>
        <taxon>Isotomidae</taxon>
        <taxon>Proisotominae</taxon>
        <taxon>Folsomia</taxon>
    </lineage>
</organism>
<dbReference type="PANTHER" id="PTHR34239:SF2">
    <property type="entry name" value="TRANSPOSABLE ELEMENT P TRANSPOSASE_THAP9 CONSERVED DOMAIN-CONTAINING PROTEIN"/>
    <property type="match status" value="1"/>
</dbReference>
<dbReference type="OrthoDB" id="7701249at2759"/>
<keyword evidence="3" id="KW-1185">Reference proteome</keyword>
<dbReference type="Proteomes" id="UP000198287">
    <property type="component" value="Unassembled WGS sequence"/>
</dbReference>
<dbReference type="AlphaFoldDB" id="A0A226ECU7"/>
<feature type="region of interest" description="Disordered" evidence="1">
    <location>
        <begin position="265"/>
        <end position="307"/>
    </location>
</feature>